<evidence type="ECO:0000259" key="1">
    <source>
        <dbReference type="Pfam" id="PF04536"/>
    </source>
</evidence>
<proteinExistence type="predicted"/>
<sequence length="143" mass="15809">METITAAVADSERSHTGQIMVAVEADLPLGALWRGQTARQRAEQAFAQLRAWDTEGNNGVLVYLLLADHAIEVVADRGLRSQVPQAQWDEVCRRMQQFLREGQYEVAVLAGIEAVTELLVAHFPRGADAPHEDELPNRPQLLG</sequence>
<accession>A0ABR6JIC3</accession>
<comment type="caution">
    <text evidence="2">The sequence shown here is derived from an EMBL/GenBank/DDBJ whole genome shotgun (WGS) entry which is preliminary data.</text>
</comment>
<dbReference type="Proteomes" id="UP000554726">
    <property type="component" value="Unassembled WGS sequence"/>
</dbReference>
<protein>
    <submittedName>
        <fullName evidence="2">Membrane protein</fullName>
    </submittedName>
</protein>
<feature type="domain" description="TPM" evidence="1">
    <location>
        <begin position="3"/>
        <end position="116"/>
    </location>
</feature>
<reference evidence="2 3" key="1">
    <citation type="submission" date="2020-08" db="EMBL/GenBank/DDBJ databases">
        <title>Studying the diversity of plant-associated saprophytic bacteria and their role in host health and plant-pathogen interactions.</title>
        <authorList>
            <person name="Potnis N."/>
        </authorList>
    </citation>
    <scope>NUCLEOTIDE SEQUENCE [LARGE SCALE GENOMIC DNA]</scope>
    <source>
        <strain evidence="2 3">F16</strain>
    </source>
</reference>
<evidence type="ECO:0000313" key="2">
    <source>
        <dbReference type="EMBL" id="MBB4592555.1"/>
    </source>
</evidence>
<dbReference type="Pfam" id="PF04536">
    <property type="entry name" value="TPM_phosphatase"/>
    <property type="match status" value="1"/>
</dbReference>
<evidence type="ECO:0000313" key="3">
    <source>
        <dbReference type="Proteomes" id="UP000554726"/>
    </source>
</evidence>
<dbReference type="InterPro" id="IPR007621">
    <property type="entry name" value="TPM_dom"/>
</dbReference>
<gene>
    <name evidence="2" type="ORF">FHR60_001195</name>
</gene>
<dbReference type="Gene3D" id="3.10.310.50">
    <property type="match status" value="1"/>
</dbReference>
<keyword evidence="3" id="KW-1185">Reference proteome</keyword>
<dbReference type="EMBL" id="JACHNS010000002">
    <property type="protein sequence ID" value="MBB4592555.1"/>
    <property type="molecule type" value="Genomic_DNA"/>
</dbReference>
<organism evidence="2 3">
    <name type="scientific">Xanthomonas cannabis</name>
    <dbReference type="NCBI Taxonomy" id="1885674"/>
    <lineage>
        <taxon>Bacteria</taxon>
        <taxon>Pseudomonadati</taxon>
        <taxon>Pseudomonadota</taxon>
        <taxon>Gammaproteobacteria</taxon>
        <taxon>Lysobacterales</taxon>
        <taxon>Lysobacteraceae</taxon>
        <taxon>Xanthomonas</taxon>
    </lineage>
</organism>
<name>A0ABR6JIC3_9XANT</name>
<dbReference type="PANTHER" id="PTHR30373:SF8">
    <property type="entry name" value="BLL7265 PROTEIN"/>
    <property type="match status" value="1"/>
</dbReference>
<dbReference type="PANTHER" id="PTHR30373">
    <property type="entry name" value="UPF0603 PROTEIN YGCG"/>
    <property type="match status" value="1"/>
</dbReference>